<accession>A0A6G4ACU7</accession>
<keyword evidence="2" id="KW-1185">Reference proteome</keyword>
<comment type="caution">
    <text evidence="1">The sequence shown here is derived from an EMBL/GenBank/DDBJ whole genome shotgun (WGS) entry which is preliminary data.</text>
</comment>
<protein>
    <submittedName>
        <fullName evidence="1">Uncharacterized protein</fullName>
    </submittedName>
</protein>
<dbReference type="EMBL" id="JAAIKT010000010">
    <property type="protein sequence ID" value="NEW71092.1"/>
    <property type="molecule type" value="Genomic_DNA"/>
</dbReference>
<name>A0A6G4ACU7_9ACTN</name>
<proteinExistence type="predicted"/>
<evidence type="ECO:0000313" key="2">
    <source>
        <dbReference type="Proteomes" id="UP000476310"/>
    </source>
</evidence>
<sequence length="36" mass="3863">MLGVSPESVRRWKRQWEIGRDPSAAAVSGHGAAAQT</sequence>
<gene>
    <name evidence="1" type="ORF">G4H13_11940</name>
</gene>
<dbReference type="AlphaFoldDB" id="A0A6G4ACU7"/>
<evidence type="ECO:0000313" key="1">
    <source>
        <dbReference type="EMBL" id="NEW71092.1"/>
    </source>
</evidence>
<reference evidence="1" key="1">
    <citation type="submission" date="2020-02" db="EMBL/GenBank/DDBJ databases">
        <title>A new Streptomyces sp. for controlling soil-borne diseases.</title>
        <authorList>
            <person name="Li X."/>
            <person name="Tian Y."/>
            <person name="Gao K."/>
        </authorList>
    </citation>
    <scope>NUCLEOTIDE SEQUENCE [LARGE SCALE GENOMIC DNA]</scope>
    <source>
        <strain evidence="1">0250</strain>
    </source>
</reference>
<organism evidence="1 2">
    <name type="scientific">Streptomyces rhizosphaericus</name>
    <dbReference type="NCBI Taxonomy" id="114699"/>
    <lineage>
        <taxon>Bacteria</taxon>
        <taxon>Bacillati</taxon>
        <taxon>Actinomycetota</taxon>
        <taxon>Actinomycetes</taxon>
        <taxon>Kitasatosporales</taxon>
        <taxon>Streptomycetaceae</taxon>
        <taxon>Streptomyces</taxon>
        <taxon>Streptomyces violaceusniger group</taxon>
    </lineage>
</organism>
<dbReference type="Proteomes" id="UP000476310">
    <property type="component" value="Unassembled WGS sequence"/>
</dbReference>